<accession>A0AB34X0K6</accession>
<comment type="caution">
    <text evidence="3">The sequence shown here is derived from an EMBL/GenBank/DDBJ whole genome shotgun (WGS) entry which is preliminary data.</text>
</comment>
<keyword evidence="2" id="KW-0812">Transmembrane</keyword>
<dbReference type="Proteomes" id="UP000070572">
    <property type="component" value="Unassembled WGS sequence"/>
</dbReference>
<reference evidence="3 4" key="1">
    <citation type="submission" date="2016-01" db="EMBL/GenBank/DDBJ databases">
        <authorList>
            <person name="Mitreva M."/>
            <person name="Pepin K.H."/>
            <person name="Mihindukulasuriya K.A."/>
            <person name="Fulton R."/>
            <person name="Fronick C."/>
            <person name="O'Laughlin M."/>
            <person name="Miner T."/>
            <person name="Herter B."/>
            <person name="Rosa B.A."/>
            <person name="Cordes M."/>
            <person name="Tomlinson C."/>
            <person name="Wollam A."/>
            <person name="Palsikar V.B."/>
            <person name="Mardis E.R."/>
            <person name="Wilson R.K."/>
        </authorList>
    </citation>
    <scope>NUCLEOTIDE SEQUENCE [LARGE SCALE GENOMIC DNA]</scope>
    <source>
        <strain evidence="3 4">DNF00696</strain>
    </source>
</reference>
<evidence type="ECO:0000313" key="4">
    <source>
        <dbReference type="Proteomes" id="UP000070572"/>
    </source>
</evidence>
<dbReference type="AlphaFoldDB" id="A0AB34X0K6"/>
<feature type="region of interest" description="Disordered" evidence="1">
    <location>
        <begin position="50"/>
        <end position="131"/>
    </location>
</feature>
<protein>
    <submittedName>
        <fullName evidence="3">Uncharacterized protein</fullName>
    </submittedName>
</protein>
<feature type="compositionally biased region" description="Low complexity" evidence="1">
    <location>
        <begin position="104"/>
        <end position="113"/>
    </location>
</feature>
<sequence>MTSSDRPLIRSPWGTFKYLVLSPTFISCVVVLGLALGAGVASSLAVNDLKKKETPPPMPVTKTATVTASPSTEAPSTQSSAPPAPESSQAPPPAPQPARPAPVPTRTVTQRPVAPAPARPAPAPVNKRASTTLTGSCNGTLTIYASGANASISLGGRRGGSSLTTAWNGSFAATLTADGSVSGSWNCGN</sequence>
<proteinExistence type="predicted"/>
<name>A0AB34X0K6_9ACTO</name>
<feature type="compositionally biased region" description="Low complexity" evidence="1">
    <location>
        <begin position="63"/>
        <end position="81"/>
    </location>
</feature>
<feature type="compositionally biased region" description="Pro residues" evidence="1">
    <location>
        <begin position="82"/>
        <end position="103"/>
    </location>
</feature>
<feature type="compositionally biased region" description="Pro residues" evidence="1">
    <location>
        <begin position="114"/>
        <end position="123"/>
    </location>
</feature>
<evidence type="ECO:0000256" key="2">
    <source>
        <dbReference type="SAM" id="Phobius"/>
    </source>
</evidence>
<keyword evidence="2" id="KW-0472">Membrane</keyword>
<evidence type="ECO:0000313" key="3">
    <source>
        <dbReference type="EMBL" id="KXB81289.1"/>
    </source>
</evidence>
<evidence type="ECO:0000256" key="1">
    <source>
        <dbReference type="SAM" id="MobiDB-lite"/>
    </source>
</evidence>
<feature type="transmembrane region" description="Helical" evidence="2">
    <location>
        <begin position="20"/>
        <end position="46"/>
    </location>
</feature>
<gene>
    <name evidence="3" type="ORF">HMPREF1862_00561</name>
</gene>
<dbReference type="PROSITE" id="PS51257">
    <property type="entry name" value="PROKAR_LIPOPROTEIN"/>
    <property type="match status" value="1"/>
</dbReference>
<dbReference type="EMBL" id="LSDN01000011">
    <property type="protein sequence ID" value="KXB81289.1"/>
    <property type="molecule type" value="Genomic_DNA"/>
</dbReference>
<keyword evidence="2" id="KW-1133">Transmembrane helix</keyword>
<organism evidence="3 4">
    <name type="scientific">Varibaculum cambriense</name>
    <dbReference type="NCBI Taxonomy" id="184870"/>
    <lineage>
        <taxon>Bacteria</taxon>
        <taxon>Bacillati</taxon>
        <taxon>Actinomycetota</taxon>
        <taxon>Actinomycetes</taxon>
        <taxon>Actinomycetales</taxon>
        <taxon>Actinomycetaceae</taxon>
        <taxon>Varibaculum</taxon>
    </lineage>
</organism>